<evidence type="ECO:0000313" key="1">
    <source>
        <dbReference type="EMBL" id="GFG34095.1"/>
    </source>
</evidence>
<sequence length="140" mass="15934">MECWGVRKCVCAVELFIEMGSITETWHRFCCELNQQEAPSPNSICRWVRQWCEEGSVTCKKPPGQPTSDRTPENTARVLASFSLSPRQSAHLHAPRQKIREEIANISEVTLGEVMHNISNRVHLCIQEGGDHLKDIVHKK</sequence>
<protein>
    <submittedName>
        <fullName evidence="1">Uncharacterized protein</fullName>
    </submittedName>
</protein>
<evidence type="ECO:0000313" key="2">
    <source>
        <dbReference type="Proteomes" id="UP000502823"/>
    </source>
</evidence>
<dbReference type="Proteomes" id="UP000502823">
    <property type="component" value="Unassembled WGS sequence"/>
</dbReference>
<organism evidence="1 2">
    <name type="scientific">Coptotermes formosanus</name>
    <name type="common">Formosan subterranean termite</name>
    <dbReference type="NCBI Taxonomy" id="36987"/>
    <lineage>
        <taxon>Eukaryota</taxon>
        <taxon>Metazoa</taxon>
        <taxon>Ecdysozoa</taxon>
        <taxon>Arthropoda</taxon>
        <taxon>Hexapoda</taxon>
        <taxon>Insecta</taxon>
        <taxon>Pterygota</taxon>
        <taxon>Neoptera</taxon>
        <taxon>Polyneoptera</taxon>
        <taxon>Dictyoptera</taxon>
        <taxon>Blattodea</taxon>
        <taxon>Blattoidea</taxon>
        <taxon>Termitoidae</taxon>
        <taxon>Rhinotermitidae</taxon>
        <taxon>Coptotermes</taxon>
    </lineage>
</organism>
<comment type="caution">
    <text evidence="1">The sequence shown here is derived from an EMBL/GenBank/DDBJ whole genome shotgun (WGS) entry which is preliminary data.</text>
</comment>
<name>A0A6L2PUH9_COPFO</name>
<reference evidence="2" key="1">
    <citation type="submission" date="2020-01" db="EMBL/GenBank/DDBJ databases">
        <title>Draft genome sequence of the Termite Coptotermes fromosanus.</title>
        <authorList>
            <person name="Itakura S."/>
            <person name="Yosikawa Y."/>
            <person name="Umezawa K."/>
        </authorList>
    </citation>
    <scope>NUCLEOTIDE SEQUENCE [LARGE SCALE GENOMIC DNA]</scope>
</reference>
<dbReference type="InParanoid" id="A0A6L2PUH9"/>
<keyword evidence="2" id="KW-1185">Reference proteome</keyword>
<dbReference type="AlphaFoldDB" id="A0A6L2PUH9"/>
<gene>
    <name evidence="1" type="ORF">Cfor_05552</name>
</gene>
<dbReference type="EMBL" id="BLKM01000468">
    <property type="protein sequence ID" value="GFG34095.1"/>
    <property type="molecule type" value="Genomic_DNA"/>
</dbReference>
<accession>A0A6L2PUH9</accession>
<proteinExistence type="predicted"/>